<comment type="caution">
    <text evidence="2">The sequence shown here is derived from an EMBL/GenBank/DDBJ whole genome shotgun (WGS) entry which is preliminary data.</text>
</comment>
<name>A0A7X3CTN7_9BACL</name>
<keyword evidence="1" id="KW-1133">Transmembrane helix</keyword>
<keyword evidence="3" id="KW-1185">Reference proteome</keyword>
<gene>
    <name evidence="2" type="ORF">GNP93_11360</name>
</gene>
<feature type="transmembrane region" description="Helical" evidence="1">
    <location>
        <begin position="56"/>
        <end position="78"/>
    </location>
</feature>
<accession>A0A7X3CTN7</accession>
<feature type="transmembrane region" description="Helical" evidence="1">
    <location>
        <begin position="212"/>
        <end position="235"/>
    </location>
</feature>
<feature type="transmembrane region" description="Helical" evidence="1">
    <location>
        <begin position="139"/>
        <end position="160"/>
    </location>
</feature>
<dbReference type="Proteomes" id="UP000450917">
    <property type="component" value="Unassembled WGS sequence"/>
</dbReference>
<dbReference type="Pfam" id="PF12730">
    <property type="entry name" value="ABC2_membrane_4"/>
    <property type="match status" value="1"/>
</dbReference>
<proteinExistence type="predicted"/>
<dbReference type="AlphaFoldDB" id="A0A7X3CTN7"/>
<dbReference type="EMBL" id="WNZX01000008">
    <property type="protein sequence ID" value="MUG71277.1"/>
    <property type="molecule type" value="Genomic_DNA"/>
</dbReference>
<evidence type="ECO:0000256" key="1">
    <source>
        <dbReference type="SAM" id="Phobius"/>
    </source>
</evidence>
<evidence type="ECO:0008006" key="4">
    <source>
        <dbReference type="Google" id="ProtNLM"/>
    </source>
</evidence>
<dbReference type="CDD" id="cd21809">
    <property type="entry name" value="ABC-2_lan_permease-like"/>
    <property type="match status" value="1"/>
</dbReference>
<dbReference type="RefSeq" id="WP_155614681.1">
    <property type="nucleotide sequence ID" value="NZ_JBDLZV010000001.1"/>
</dbReference>
<sequence length="241" mass="27177">MTHLLRAEWSKLRHSKLMWLVLLTPVLISAQGTANFMRYKHIWTRDAWTVLIEQSFIFYSSLMLPLFIAVLMVMMARIEHSHNGWKQCLALPIGRAPFYLMKFAIGVFLTFLSIGMLCVCILLGGFIVQAEGPIPYDRIFLPMLLAFAAAMPIMSIQYWLSVTFAQVGIPLAIAAGLSLPNLLVANSKYWIFDPWTYPMVASLNGTLNQFHGSPAMFSSSLLLFLLSLGAGLIHFRKKDVM</sequence>
<reference evidence="2 3" key="1">
    <citation type="submission" date="2019-11" db="EMBL/GenBank/DDBJ databases">
        <title>Draft genome sequences of five Paenibacillus species of dairy origin.</title>
        <authorList>
            <person name="Olajide A.M."/>
            <person name="Chen S."/>
            <person name="Lapointe G."/>
        </authorList>
    </citation>
    <scope>NUCLEOTIDE SEQUENCE [LARGE SCALE GENOMIC DNA]</scope>
    <source>
        <strain evidence="2 3">2CS3</strain>
    </source>
</reference>
<protein>
    <recommendedName>
        <fullName evidence="4">ABC transporter permease</fullName>
    </recommendedName>
</protein>
<organism evidence="2 3">
    <name type="scientific">Paenibacillus validus</name>
    <dbReference type="NCBI Taxonomy" id="44253"/>
    <lineage>
        <taxon>Bacteria</taxon>
        <taxon>Bacillati</taxon>
        <taxon>Bacillota</taxon>
        <taxon>Bacilli</taxon>
        <taxon>Bacillales</taxon>
        <taxon>Paenibacillaceae</taxon>
        <taxon>Paenibacillus</taxon>
    </lineage>
</organism>
<feature type="transmembrane region" description="Helical" evidence="1">
    <location>
        <begin position="99"/>
        <end position="127"/>
    </location>
</feature>
<keyword evidence="1" id="KW-0812">Transmembrane</keyword>
<evidence type="ECO:0000313" key="3">
    <source>
        <dbReference type="Proteomes" id="UP000450917"/>
    </source>
</evidence>
<evidence type="ECO:0000313" key="2">
    <source>
        <dbReference type="EMBL" id="MUG71277.1"/>
    </source>
</evidence>
<keyword evidence="1" id="KW-0472">Membrane</keyword>